<evidence type="ECO:0000313" key="2">
    <source>
        <dbReference type="Proteomes" id="UP000887578"/>
    </source>
</evidence>
<proteinExistence type="predicted"/>
<keyword evidence="1" id="KW-0812">Transmembrane</keyword>
<accession>A0A914QG45</accession>
<keyword evidence="2" id="KW-1185">Reference proteome</keyword>
<feature type="transmembrane region" description="Helical" evidence="1">
    <location>
        <begin position="196"/>
        <end position="222"/>
    </location>
</feature>
<feature type="transmembrane region" description="Helical" evidence="1">
    <location>
        <begin position="276"/>
        <end position="299"/>
    </location>
</feature>
<feature type="transmembrane region" description="Helical" evidence="1">
    <location>
        <begin position="117"/>
        <end position="137"/>
    </location>
</feature>
<feature type="transmembrane region" description="Helical" evidence="1">
    <location>
        <begin position="35"/>
        <end position="64"/>
    </location>
</feature>
<dbReference type="AlphaFoldDB" id="A0A914QG45"/>
<keyword evidence="1" id="KW-0472">Membrane</keyword>
<reference evidence="3" key="1">
    <citation type="submission" date="2022-11" db="UniProtKB">
        <authorList>
            <consortium name="WormBaseParasite"/>
        </authorList>
    </citation>
    <scope>IDENTIFICATION</scope>
</reference>
<feature type="transmembrane region" description="Helical" evidence="1">
    <location>
        <begin position="158"/>
        <end position="176"/>
    </location>
</feature>
<dbReference type="Proteomes" id="UP000887578">
    <property type="component" value="Unplaced"/>
</dbReference>
<evidence type="ECO:0000313" key="3">
    <source>
        <dbReference type="WBParaSite" id="PDA_v2.g30955.t1"/>
    </source>
</evidence>
<feature type="transmembrane region" description="Helical" evidence="1">
    <location>
        <begin position="243"/>
        <end position="264"/>
    </location>
</feature>
<protein>
    <submittedName>
        <fullName evidence="3">Uncharacterized protein</fullName>
    </submittedName>
</protein>
<dbReference type="WBParaSite" id="PDA_v2.g30955.t1">
    <property type="protein sequence ID" value="PDA_v2.g30955.t1"/>
    <property type="gene ID" value="PDA_v2.g30955"/>
</dbReference>
<keyword evidence="1" id="KW-1133">Transmembrane helix</keyword>
<feature type="transmembrane region" description="Helical" evidence="1">
    <location>
        <begin position="76"/>
        <end position="97"/>
    </location>
</feature>
<evidence type="ECO:0000256" key="1">
    <source>
        <dbReference type="SAM" id="Phobius"/>
    </source>
</evidence>
<sequence length="331" mass="37837">MTVDGKSVWETIKAFMNSKFIAMEQPYIPTPIEEFFAWLCFWLVEIANVLGILLEAPVVAFLLWEFTKKNSRFRNSYFIILCYGFFVDLVCFSPFWMSKKINLGENFLKFGFGIAEWYSDFWYCFWNMILAFNRATAVWLPFQHTQFNKLIWTIRKSFFAIILITIFPLLINAGSFGEFGCVLTAGNGPKCIPYKISLIIRSAIVNLLCCILVFLSVIISLASSKSVSEKNIQIERRLMAQSTVSAILLLGMFGCYSLGTYLASYNLAPWQVTGRIFAYGDVFYIFQHFAGIAIIIIVCPPFRIGLIKFVSFGYIDLGKSKVRPTNSVSKF</sequence>
<name>A0A914QG45_9BILA</name>
<organism evidence="2 3">
    <name type="scientific">Panagrolaimus davidi</name>
    <dbReference type="NCBI Taxonomy" id="227884"/>
    <lineage>
        <taxon>Eukaryota</taxon>
        <taxon>Metazoa</taxon>
        <taxon>Ecdysozoa</taxon>
        <taxon>Nematoda</taxon>
        <taxon>Chromadorea</taxon>
        <taxon>Rhabditida</taxon>
        <taxon>Tylenchina</taxon>
        <taxon>Panagrolaimomorpha</taxon>
        <taxon>Panagrolaimoidea</taxon>
        <taxon>Panagrolaimidae</taxon>
        <taxon>Panagrolaimus</taxon>
    </lineage>
</organism>